<dbReference type="InterPro" id="IPR010167">
    <property type="entry name" value="NH2A_AcTrfase"/>
</dbReference>
<evidence type="ECO:0000259" key="1">
    <source>
        <dbReference type="PROSITE" id="PS51186"/>
    </source>
</evidence>
<feature type="domain" description="N-acetyltransferase" evidence="1">
    <location>
        <begin position="13"/>
        <end position="160"/>
    </location>
</feature>
<dbReference type="PROSITE" id="PS51186">
    <property type="entry name" value="GNAT"/>
    <property type="match status" value="1"/>
</dbReference>
<evidence type="ECO:0000313" key="2">
    <source>
        <dbReference type="EMBL" id="VAH28586.1"/>
    </source>
</evidence>
<accession>A0A9R1NP23</accession>
<dbReference type="GO" id="GO:0004042">
    <property type="term" value="F:L-glutamate N-acetyltransferase activity"/>
    <property type="evidence" value="ECO:0007669"/>
    <property type="project" value="InterPro"/>
</dbReference>
<dbReference type="EMBL" id="LT934113">
    <property type="protein sequence ID" value="VAH28586.1"/>
    <property type="molecule type" value="Genomic_DNA"/>
</dbReference>
<dbReference type="PANTHER" id="PTHR30602:SF9">
    <property type="entry name" value="AMINO-ACID N-ACETYLTRANSFERASE"/>
    <property type="match status" value="1"/>
</dbReference>
<dbReference type="GO" id="GO:0006526">
    <property type="term" value="P:L-arginine biosynthetic process"/>
    <property type="evidence" value="ECO:0007669"/>
    <property type="project" value="InterPro"/>
</dbReference>
<protein>
    <recommendedName>
        <fullName evidence="1">N-acetyltransferase domain-containing protein</fullName>
    </recommendedName>
</protein>
<evidence type="ECO:0000313" key="3">
    <source>
        <dbReference type="Proteomes" id="UP000324705"/>
    </source>
</evidence>
<dbReference type="Pfam" id="PF00583">
    <property type="entry name" value="Acetyltransf_1"/>
    <property type="match status" value="1"/>
</dbReference>
<dbReference type="Gramene" id="TRITD2Av1G067240.3">
    <property type="protein sequence ID" value="TRITD2Av1G067240.3"/>
    <property type="gene ID" value="TRITD2Av1G067240"/>
</dbReference>
<name>A0A9R1NP23_TRITD</name>
<reference evidence="2 3" key="1">
    <citation type="submission" date="2017-09" db="EMBL/GenBank/DDBJ databases">
        <authorList>
            <consortium name="International Durum Wheat Genome Sequencing Consortium (IDWGSC)"/>
            <person name="Milanesi L."/>
        </authorList>
    </citation>
    <scope>NUCLEOTIDE SEQUENCE [LARGE SCALE GENOMIC DNA]</scope>
    <source>
        <strain evidence="3">cv. Svevo</strain>
    </source>
</reference>
<sequence>MSYLSHVFRDVYEGTRMATEEDLPGIRKLIYPLEESGVLVRRTDKELLEALYSFYVVERDGSVIACAALFPFPEDKSGEVAAIAVSEECRGRGLGDKLLDYIEKEALSLGLGKLFLLTTRTADWFVRRGFSECSIESIPEQRRKRINLSRGSKYYIKQLQPKHAGVPVNNFAGR</sequence>
<keyword evidence="3" id="KW-1185">Reference proteome</keyword>
<dbReference type="Proteomes" id="UP000324705">
    <property type="component" value="Chromosome 2A"/>
</dbReference>
<dbReference type="AlphaFoldDB" id="A0A9R1NP23"/>
<dbReference type="CDD" id="cd04301">
    <property type="entry name" value="NAT_SF"/>
    <property type="match status" value="1"/>
</dbReference>
<dbReference type="PANTHER" id="PTHR30602">
    <property type="entry name" value="AMINO-ACID ACETYLTRANSFERASE"/>
    <property type="match status" value="1"/>
</dbReference>
<gene>
    <name evidence="2" type="ORF">TRITD_2Av1G067240</name>
</gene>
<dbReference type="InterPro" id="IPR000182">
    <property type="entry name" value="GNAT_dom"/>
</dbReference>
<dbReference type="SUPFAM" id="SSF55729">
    <property type="entry name" value="Acyl-CoA N-acyltransferases (Nat)"/>
    <property type="match status" value="1"/>
</dbReference>
<proteinExistence type="predicted"/>
<dbReference type="Gene3D" id="3.40.630.30">
    <property type="match status" value="1"/>
</dbReference>
<organism evidence="2 3">
    <name type="scientific">Triticum turgidum subsp. durum</name>
    <name type="common">Durum wheat</name>
    <name type="synonym">Triticum durum</name>
    <dbReference type="NCBI Taxonomy" id="4567"/>
    <lineage>
        <taxon>Eukaryota</taxon>
        <taxon>Viridiplantae</taxon>
        <taxon>Streptophyta</taxon>
        <taxon>Embryophyta</taxon>
        <taxon>Tracheophyta</taxon>
        <taxon>Spermatophyta</taxon>
        <taxon>Magnoliopsida</taxon>
        <taxon>Liliopsida</taxon>
        <taxon>Poales</taxon>
        <taxon>Poaceae</taxon>
        <taxon>BOP clade</taxon>
        <taxon>Pooideae</taxon>
        <taxon>Triticodae</taxon>
        <taxon>Triticeae</taxon>
        <taxon>Triticinae</taxon>
        <taxon>Triticum</taxon>
    </lineage>
</organism>
<dbReference type="GO" id="GO:0005737">
    <property type="term" value="C:cytoplasm"/>
    <property type="evidence" value="ECO:0007669"/>
    <property type="project" value="InterPro"/>
</dbReference>
<dbReference type="InterPro" id="IPR016181">
    <property type="entry name" value="Acyl_CoA_acyltransferase"/>
</dbReference>